<proteinExistence type="predicted"/>
<reference evidence="1 2" key="1">
    <citation type="submission" date="2018-08" db="EMBL/GenBank/DDBJ databases">
        <title>Vibrio harveyi strains pathogenic to white snook Centropomus viridis Lockington (1877) and potential probiotic bacteria.</title>
        <authorList>
            <person name="Soto-Rodriguez S."/>
            <person name="Gomez-Gil B."/>
            <person name="Lozano-Olvera R."/>
        </authorList>
    </citation>
    <scope>NUCLEOTIDE SEQUENCE [LARGE SCALE GENOMIC DNA]</scope>
    <source>
        <strain evidence="1 2">CAIM 1508</strain>
    </source>
</reference>
<dbReference type="AlphaFoldDB" id="A0A8B3E5M3"/>
<comment type="caution">
    <text evidence="1">The sequence shown here is derived from an EMBL/GenBank/DDBJ whole genome shotgun (WGS) entry which is preliminary data.</text>
</comment>
<name>A0A8B3E5M3_VIBHA</name>
<sequence>MFQSLLLTEILKSELKNNNLIVETTSWPPKCNKLIVLQYRFSKSYTLVNYRELEDCHYWFAEYIDGDECLACRFDVL</sequence>
<dbReference type="Proteomes" id="UP000253437">
    <property type="component" value="Unassembled WGS sequence"/>
</dbReference>
<evidence type="ECO:0000313" key="1">
    <source>
        <dbReference type="EMBL" id="RIW04022.1"/>
    </source>
</evidence>
<organism evidence="1 2">
    <name type="scientific">Vibrio harveyi</name>
    <name type="common">Beneckea harveyi</name>
    <dbReference type="NCBI Taxonomy" id="669"/>
    <lineage>
        <taxon>Bacteria</taxon>
        <taxon>Pseudomonadati</taxon>
        <taxon>Pseudomonadota</taxon>
        <taxon>Gammaproteobacteria</taxon>
        <taxon>Vibrionales</taxon>
        <taxon>Vibrionaceae</taxon>
        <taxon>Vibrio</taxon>
    </lineage>
</organism>
<evidence type="ECO:0000313" key="2">
    <source>
        <dbReference type="Proteomes" id="UP000253437"/>
    </source>
</evidence>
<accession>A0A8B3E5M3</accession>
<dbReference type="EMBL" id="QOUW02000149">
    <property type="protein sequence ID" value="RIW04022.1"/>
    <property type="molecule type" value="Genomic_DNA"/>
</dbReference>
<protein>
    <submittedName>
        <fullName evidence="1">Uncharacterized protein</fullName>
    </submittedName>
</protein>
<gene>
    <name evidence="1" type="ORF">DS957_023885</name>
</gene>